<dbReference type="FunCoup" id="W0RGU5">
    <property type="interactions" value="391"/>
</dbReference>
<dbReference type="InParanoid" id="W0RGU5"/>
<reference evidence="7 8" key="1">
    <citation type="journal article" date="2014" name="Genome Announc.">
        <title>Genome Sequence and Methylome of Soil Bacterium Gemmatirosa kalamazoonensis KBS708T, a Member of the Rarely Cultivated Gemmatimonadetes Phylum.</title>
        <authorList>
            <person name="Debruyn J.M."/>
            <person name="Radosevich M."/>
            <person name="Wommack K.E."/>
            <person name="Polson S.W."/>
            <person name="Hauser L.J."/>
            <person name="Fawaz M.N."/>
            <person name="Korlach J."/>
            <person name="Tsai Y.C."/>
        </authorList>
    </citation>
    <scope>NUCLEOTIDE SEQUENCE [LARGE SCALE GENOMIC DNA]</scope>
    <source>
        <strain evidence="7 8">KBS708</strain>
    </source>
</reference>
<feature type="region of interest" description="Disordered" evidence="6">
    <location>
        <begin position="62"/>
        <end position="113"/>
    </location>
</feature>
<evidence type="ECO:0000256" key="5">
    <source>
        <dbReference type="HAMAP-Rule" id="MF_00374"/>
    </source>
</evidence>
<dbReference type="GO" id="GO:0005840">
    <property type="term" value="C:ribosome"/>
    <property type="evidence" value="ECO:0007669"/>
    <property type="project" value="UniProtKB-KW"/>
</dbReference>
<dbReference type="GO" id="GO:1990904">
    <property type="term" value="C:ribonucleoprotein complex"/>
    <property type="evidence" value="ECO:0007669"/>
    <property type="project" value="UniProtKB-KW"/>
</dbReference>
<dbReference type="GO" id="GO:0006412">
    <property type="term" value="P:translation"/>
    <property type="evidence" value="ECO:0007669"/>
    <property type="project" value="UniProtKB-UniRule"/>
</dbReference>
<accession>W0RGU5</accession>
<keyword evidence="2 5" id="KW-0689">Ribosomal protein</keyword>
<dbReference type="SUPFAM" id="SSF46561">
    <property type="entry name" value="Ribosomal protein L29 (L29p)"/>
    <property type="match status" value="1"/>
</dbReference>
<feature type="compositionally biased region" description="Low complexity" evidence="6">
    <location>
        <begin position="87"/>
        <end position="98"/>
    </location>
</feature>
<dbReference type="OrthoDB" id="9815192at2"/>
<dbReference type="Gene3D" id="1.10.287.310">
    <property type="match status" value="1"/>
</dbReference>
<evidence type="ECO:0000256" key="2">
    <source>
        <dbReference type="ARBA" id="ARBA00022980"/>
    </source>
</evidence>
<sequence>MKREDIRSLSADELRARVNELREEQFRLRFRSATETLESPLRLREVRRDIARALTVLGEKDRGVEPAPKATAKTAKGAKTATKKTATKGTAKTATTKSASKRAAKTAGTKTAR</sequence>
<dbReference type="InterPro" id="IPR001854">
    <property type="entry name" value="Ribosomal_uL29"/>
</dbReference>
<dbReference type="NCBIfam" id="TIGR00012">
    <property type="entry name" value="L29"/>
    <property type="match status" value="1"/>
</dbReference>
<dbReference type="eggNOG" id="COG0255">
    <property type="taxonomic scope" value="Bacteria"/>
</dbReference>
<feature type="compositionally biased region" description="Low complexity" evidence="6">
    <location>
        <begin position="69"/>
        <end position="80"/>
    </location>
</feature>
<protein>
    <recommendedName>
        <fullName evidence="4 5">Large ribosomal subunit protein uL29</fullName>
    </recommendedName>
</protein>
<dbReference type="PROSITE" id="PS00579">
    <property type="entry name" value="RIBOSOMAL_L29"/>
    <property type="match status" value="1"/>
</dbReference>
<dbReference type="Pfam" id="PF00831">
    <property type="entry name" value="Ribosomal_L29"/>
    <property type="match status" value="1"/>
</dbReference>
<evidence type="ECO:0000313" key="8">
    <source>
        <dbReference type="Proteomes" id="UP000019151"/>
    </source>
</evidence>
<dbReference type="Proteomes" id="UP000019151">
    <property type="component" value="Chromosome"/>
</dbReference>
<gene>
    <name evidence="5" type="primary">rpmC</name>
    <name evidence="7" type="ORF">J421_2782</name>
</gene>
<dbReference type="FunFam" id="1.10.287.310:FF:000001">
    <property type="entry name" value="50S ribosomal protein L29"/>
    <property type="match status" value="1"/>
</dbReference>
<dbReference type="EMBL" id="CP007128">
    <property type="protein sequence ID" value="AHG90319.1"/>
    <property type="molecule type" value="Genomic_DNA"/>
</dbReference>
<evidence type="ECO:0000256" key="3">
    <source>
        <dbReference type="ARBA" id="ARBA00023274"/>
    </source>
</evidence>
<dbReference type="AlphaFoldDB" id="W0RGU5"/>
<dbReference type="HOGENOM" id="CLU_2129836_0_0_0"/>
<evidence type="ECO:0000313" key="7">
    <source>
        <dbReference type="EMBL" id="AHG90319.1"/>
    </source>
</evidence>
<dbReference type="STRING" id="861299.J421_2782"/>
<dbReference type="KEGG" id="gba:J421_2782"/>
<dbReference type="CDD" id="cd00427">
    <property type="entry name" value="Ribosomal_L29_HIP"/>
    <property type="match status" value="1"/>
</dbReference>
<name>W0RGU5_9BACT</name>
<dbReference type="InterPro" id="IPR018254">
    <property type="entry name" value="Ribosomal_uL29_CS"/>
</dbReference>
<proteinExistence type="inferred from homology"/>
<organism evidence="7 8">
    <name type="scientific">Gemmatirosa kalamazoonensis</name>
    <dbReference type="NCBI Taxonomy" id="861299"/>
    <lineage>
        <taxon>Bacteria</taxon>
        <taxon>Pseudomonadati</taxon>
        <taxon>Gemmatimonadota</taxon>
        <taxon>Gemmatimonadia</taxon>
        <taxon>Gemmatimonadales</taxon>
        <taxon>Gemmatimonadaceae</taxon>
        <taxon>Gemmatirosa</taxon>
    </lineage>
</organism>
<dbReference type="HAMAP" id="MF_00374">
    <property type="entry name" value="Ribosomal_uL29"/>
    <property type="match status" value="1"/>
</dbReference>
<evidence type="ECO:0000256" key="1">
    <source>
        <dbReference type="ARBA" id="ARBA00009254"/>
    </source>
</evidence>
<comment type="similarity">
    <text evidence="1 5">Belongs to the universal ribosomal protein uL29 family.</text>
</comment>
<dbReference type="InterPro" id="IPR036049">
    <property type="entry name" value="Ribosomal_uL29_sf"/>
</dbReference>
<keyword evidence="8" id="KW-1185">Reference proteome</keyword>
<evidence type="ECO:0000256" key="4">
    <source>
        <dbReference type="ARBA" id="ARBA00035204"/>
    </source>
</evidence>
<keyword evidence="3 5" id="KW-0687">Ribonucleoprotein</keyword>
<dbReference type="GO" id="GO:0003735">
    <property type="term" value="F:structural constituent of ribosome"/>
    <property type="evidence" value="ECO:0007669"/>
    <property type="project" value="InterPro"/>
</dbReference>
<evidence type="ECO:0000256" key="6">
    <source>
        <dbReference type="SAM" id="MobiDB-lite"/>
    </source>
</evidence>